<dbReference type="EMBL" id="SJTH01000008">
    <property type="protein sequence ID" value="TCJ04617.1"/>
    <property type="molecule type" value="Genomic_DNA"/>
</dbReference>
<name>A0A4R1B3P8_9BACI</name>
<gene>
    <name evidence="2" type="ORF">E0Y62_09235</name>
</gene>
<evidence type="ECO:0000313" key="2">
    <source>
        <dbReference type="EMBL" id="TCJ04617.1"/>
    </source>
</evidence>
<dbReference type="STRING" id="1742358.GCA_001439605_03821"/>
<dbReference type="Pfam" id="PF14450">
    <property type="entry name" value="FtsA"/>
    <property type="match status" value="1"/>
</dbReference>
<accession>A0A4R1B3P8</accession>
<protein>
    <submittedName>
        <fullName evidence="2">Cell division protein</fullName>
    </submittedName>
</protein>
<evidence type="ECO:0000313" key="3">
    <source>
        <dbReference type="Proteomes" id="UP000293846"/>
    </source>
</evidence>
<dbReference type="SMART" id="SM00842">
    <property type="entry name" value="FtsA"/>
    <property type="match status" value="1"/>
</dbReference>
<dbReference type="CDD" id="cd24004">
    <property type="entry name" value="ASKHA_NBD_PilM-like"/>
    <property type="match status" value="1"/>
</dbReference>
<reference evidence="2 3" key="1">
    <citation type="submission" date="2019-03" db="EMBL/GenBank/DDBJ databases">
        <authorList>
            <person name="Jensen L."/>
            <person name="Storgaard J."/>
            <person name="Sulaj E."/>
            <person name="Schramm A."/>
            <person name="Marshall I.P.G."/>
        </authorList>
    </citation>
    <scope>NUCLEOTIDE SEQUENCE [LARGE SCALE GENOMIC DNA]</scope>
    <source>
        <strain evidence="2 3">2017H2G3</strain>
    </source>
</reference>
<dbReference type="PANTHER" id="PTHR32432">
    <property type="entry name" value="CELL DIVISION PROTEIN FTSA-RELATED"/>
    <property type="match status" value="1"/>
</dbReference>
<comment type="caution">
    <text evidence="2">The sequence shown here is derived from an EMBL/GenBank/DDBJ whole genome shotgun (WGS) entry which is preliminary data.</text>
</comment>
<sequence length="729" mass="80879">MLEHKKLFALDIGTRSVIGIILEEQDGHYHVIDSLVKEHTERAMLDGQIHDVLSVSKIITEIKQKLEEKHGPLKKVCVAAAGRALKTERSKVTIDINGKPLIKNQDILHLELSAVQQAQSFVAEKHESEQSFYYYCVGYSVLYYRLDGEEIGNLIDQQGKEASVEIIATFLPKVVVESLLSALHRAGLEMEALTLEPIAAIHVLIPPSMRRLNVALVDIGAGTSDIAITDLGTVIAYGMVPVAGDEITEAISDQLLLDFPFAEEAKRELYKNDTITVTDILGFETDVRKEDLVSQISPVLDRLASSICNEIMELNNNKPPKAVMLVGGGSLTPELPKRVAEKLNLPENRVAIRGIDAIRSLTIANHITQGPELVTPIGIAIAAHHSPVQYKTVYVNEQPVRLFEVKKLTVGECLLAAGIKMNKLYGKPGLALIVTLNGQNVTIPGGHGDAPVILRNGLASSLDSEIENGDQLHIEKGKDGLRADLQIKDLIDEIPKKEVTIDDKVYSIEAIITCNGKVVSAEDAVEDRDVIECKIPETIEDLLISLNLHEYIIESRPFRVNINGKETFIPSFSGKVYRNGIEVKLHNSYEHKDHIIIEKKRIPTTKEIAEVKQVMLSHTIPISFNGENIHLHKPISIIRRKNTVLSENDQIKDGDHISIEHRKLEPFLFQDLFGHVDIEMPAQANGNFVLLRNGEQATFHSRLEAGDDLTIVWPSKEEMKKRLDLPGQA</sequence>
<dbReference type="RefSeq" id="WP_131236712.1">
    <property type="nucleotide sequence ID" value="NZ_SJTH01000008.1"/>
</dbReference>
<dbReference type="Gene3D" id="3.30.420.40">
    <property type="match status" value="2"/>
</dbReference>
<dbReference type="InterPro" id="IPR050696">
    <property type="entry name" value="FtsA/MreB"/>
</dbReference>
<organism evidence="2 3">
    <name type="scientific">Cytobacillus praedii</name>
    <dbReference type="NCBI Taxonomy" id="1742358"/>
    <lineage>
        <taxon>Bacteria</taxon>
        <taxon>Bacillati</taxon>
        <taxon>Bacillota</taxon>
        <taxon>Bacilli</taxon>
        <taxon>Bacillales</taxon>
        <taxon>Bacillaceae</taxon>
        <taxon>Cytobacillus</taxon>
    </lineage>
</organism>
<dbReference type="OrthoDB" id="9768127at2"/>
<dbReference type="GO" id="GO:0051301">
    <property type="term" value="P:cell division"/>
    <property type="evidence" value="ECO:0007669"/>
    <property type="project" value="UniProtKB-KW"/>
</dbReference>
<keyword evidence="2" id="KW-0131">Cell cycle</keyword>
<dbReference type="SUPFAM" id="SSF53067">
    <property type="entry name" value="Actin-like ATPase domain"/>
    <property type="match status" value="2"/>
</dbReference>
<keyword evidence="2" id="KW-0132">Cell division</keyword>
<proteinExistence type="predicted"/>
<evidence type="ECO:0000259" key="1">
    <source>
        <dbReference type="SMART" id="SM00842"/>
    </source>
</evidence>
<dbReference type="PANTHER" id="PTHR32432:SF3">
    <property type="entry name" value="ETHANOLAMINE UTILIZATION PROTEIN EUTJ"/>
    <property type="match status" value="1"/>
</dbReference>
<dbReference type="AlphaFoldDB" id="A0A4R1B3P8"/>
<feature type="domain" description="SHS2" evidence="1">
    <location>
        <begin position="7"/>
        <end position="204"/>
    </location>
</feature>
<dbReference type="Proteomes" id="UP000293846">
    <property type="component" value="Unassembled WGS sequence"/>
</dbReference>
<dbReference type="InterPro" id="IPR043129">
    <property type="entry name" value="ATPase_NBD"/>
</dbReference>
<dbReference type="InterPro" id="IPR003494">
    <property type="entry name" value="SHS2_FtsA"/>
</dbReference>
<keyword evidence="3" id="KW-1185">Reference proteome</keyword>